<dbReference type="EC" id="3.4.21.-" evidence="6"/>
<accession>A0ABM1KUV4</accession>
<dbReference type="InterPro" id="IPR002470">
    <property type="entry name" value="Peptidase_S9A"/>
</dbReference>
<keyword evidence="3 6" id="KW-0378">Hydrolase</keyword>
<feature type="domain" description="Peptidase S9A N-terminal" evidence="8">
    <location>
        <begin position="73"/>
        <end position="423"/>
    </location>
</feature>
<keyword evidence="2 6" id="KW-0645">Protease</keyword>
<comment type="similarity">
    <text evidence="1 6">Belongs to the peptidase S9A family.</text>
</comment>
<comment type="function">
    <text evidence="5">Serine peptidase whose precise substrate specificity remains unclear. Does not cleave peptides after a arginine or lysine residue. Regulates trans-Golgi network morphology and sorting by regulating the membrane binding of the AP-1 complex. May play a role in the regulation of synaptic vesicle exocytosis.</text>
</comment>
<dbReference type="PRINTS" id="PR00862">
    <property type="entry name" value="PROLIGOPTASE"/>
</dbReference>
<dbReference type="GeneID" id="107119516"/>
<evidence type="ECO:0000313" key="10">
    <source>
        <dbReference type="RefSeq" id="XP_015277491.1"/>
    </source>
</evidence>
<sequence length="714" mass="82096">MHLGTKYFLQILKDAVGPCVNCSRFSPTLTIRLYSRMKPQIFFLTKNVRNACILPSFQGGIQPWRLFSYKDLLKSEQEHWSAFQSNYTGKTERLKQRLETHYEKYSSNLDSSMIRFGEYVYFEEDDCICRSRLEEADEGNIEVLLRMEDLPFHGFFIQRIRISPDHRYIAAGIKSVNSEESVSLIVKLNTLPVMEHIIPNVFSFEWATHDILFYTVQKNLQCHEVYLYDFSKKHSELVYIEQDARYFVDLYCTKDKRFLTINSNSKTTSEVWLVDCHHPFKPPVLVQQRTKGIIYHAEHRNNYLYILTTYGDPVGYKLIEAPVDSCSLENWRSIYALKEKAKLIELEMFKDHCVVFLKYCGHLYIDNISLVSNSIHSVKLPAWACSFELEPHPEYTTSTCYFWLSSPVQPPIRFAYSLVENKLIELTEQEVSIAVNCHAVHLEAKSKDEVWVPITVFHKPNSVELHRKPLLIHVYGAYGTDVNMSFKPENLMLIEDGWILAYCHVRGGGELGLGWHKDGCTTKKHNGTHDLKACINLLHKLGFSQPAYTALASLSAGGVLAGALYNNDPHLIKAMVLQSPFLDVLNTMLDPHLPLTIEEQEEWGNPLLDETCKAYIKSYCPYQNIRPQHYPSLFITVSENDQRIPLEGVLRYICKLRRAVRDHVQAKSADEKGLQMPNIILDVQPGGSHCASSLNQVAVQLAFLYSELGLDVQK</sequence>
<protein>
    <recommendedName>
        <fullName evidence="6">Prolyl endopeptidase</fullName>
        <ecNumber evidence="6">3.4.21.-</ecNumber>
    </recommendedName>
</protein>
<reference evidence="10" key="1">
    <citation type="submission" date="2025-08" db="UniProtKB">
        <authorList>
            <consortium name="RefSeq"/>
        </authorList>
    </citation>
    <scope>IDENTIFICATION</scope>
</reference>
<evidence type="ECO:0000256" key="3">
    <source>
        <dbReference type="ARBA" id="ARBA00022801"/>
    </source>
</evidence>
<evidence type="ECO:0000256" key="1">
    <source>
        <dbReference type="ARBA" id="ARBA00005228"/>
    </source>
</evidence>
<dbReference type="Proteomes" id="UP000694871">
    <property type="component" value="Unplaced"/>
</dbReference>
<dbReference type="Gene3D" id="3.40.50.1820">
    <property type="entry name" value="alpha/beta hydrolase"/>
    <property type="match status" value="1"/>
</dbReference>
<dbReference type="PANTHER" id="PTHR11757:SF19">
    <property type="entry name" value="PROLYL ENDOPEPTIDASE-LIKE"/>
    <property type="match status" value="1"/>
</dbReference>
<feature type="domain" description="Peptidase S9 prolyl oligopeptidase catalytic" evidence="7">
    <location>
        <begin position="486"/>
        <end position="662"/>
    </location>
</feature>
<evidence type="ECO:0000256" key="2">
    <source>
        <dbReference type="ARBA" id="ARBA00022670"/>
    </source>
</evidence>
<dbReference type="PANTHER" id="PTHR11757">
    <property type="entry name" value="PROTEASE FAMILY S9A OLIGOPEPTIDASE"/>
    <property type="match status" value="1"/>
</dbReference>
<dbReference type="SUPFAM" id="SSF53474">
    <property type="entry name" value="alpha/beta-Hydrolases"/>
    <property type="match status" value="1"/>
</dbReference>
<dbReference type="RefSeq" id="XP_015277491.1">
    <property type="nucleotide sequence ID" value="XM_015422005.1"/>
</dbReference>
<dbReference type="Pfam" id="PF00326">
    <property type="entry name" value="Peptidase_S9"/>
    <property type="match status" value="1"/>
</dbReference>
<dbReference type="SUPFAM" id="SSF50993">
    <property type="entry name" value="Peptidase/esterase 'gauge' domain"/>
    <property type="match status" value="1"/>
</dbReference>
<dbReference type="InterPro" id="IPR001375">
    <property type="entry name" value="Peptidase_S9_cat"/>
</dbReference>
<dbReference type="Gene3D" id="2.130.10.120">
    <property type="entry name" value="Prolyl oligopeptidase, N-terminal domain"/>
    <property type="match status" value="1"/>
</dbReference>
<gene>
    <name evidence="10" type="primary">PREPL</name>
</gene>
<proteinExistence type="inferred from homology"/>
<evidence type="ECO:0000313" key="9">
    <source>
        <dbReference type="Proteomes" id="UP000694871"/>
    </source>
</evidence>
<evidence type="ECO:0000259" key="8">
    <source>
        <dbReference type="Pfam" id="PF02897"/>
    </source>
</evidence>
<keyword evidence="9" id="KW-1185">Reference proteome</keyword>
<name>A0ABM1KUV4_GEKJA</name>
<dbReference type="InterPro" id="IPR029058">
    <property type="entry name" value="AB_hydrolase_fold"/>
</dbReference>
<keyword evidence="4 6" id="KW-0720">Serine protease</keyword>
<evidence type="ECO:0000256" key="6">
    <source>
        <dbReference type="RuleBase" id="RU368024"/>
    </source>
</evidence>
<dbReference type="InterPro" id="IPR051543">
    <property type="entry name" value="Serine_Peptidase_S9A"/>
</dbReference>
<organism evidence="9 10">
    <name type="scientific">Gekko japonicus</name>
    <name type="common">Schlegel's Japanese gecko</name>
    <dbReference type="NCBI Taxonomy" id="146911"/>
    <lineage>
        <taxon>Eukaryota</taxon>
        <taxon>Metazoa</taxon>
        <taxon>Chordata</taxon>
        <taxon>Craniata</taxon>
        <taxon>Vertebrata</taxon>
        <taxon>Euteleostomi</taxon>
        <taxon>Lepidosauria</taxon>
        <taxon>Squamata</taxon>
        <taxon>Bifurcata</taxon>
        <taxon>Gekkota</taxon>
        <taxon>Gekkonidae</taxon>
        <taxon>Gekkoninae</taxon>
        <taxon>Gekko</taxon>
    </lineage>
</organism>
<dbReference type="InterPro" id="IPR023302">
    <property type="entry name" value="Pept_S9A_N"/>
</dbReference>
<evidence type="ECO:0000256" key="5">
    <source>
        <dbReference type="ARBA" id="ARBA00045448"/>
    </source>
</evidence>
<evidence type="ECO:0000256" key="4">
    <source>
        <dbReference type="ARBA" id="ARBA00022825"/>
    </source>
</evidence>
<evidence type="ECO:0000259" key="7">
    <source>
        <dbReference type="Pfam" id="PF00326"/>
    </source>
</evidence>
<dbReference type="Pfam" id="PF02897">
    <property type="entry name" value="Peptidase_S9_N"/>
    <property type="match status" value="1"/>
</dbReference>